<keyword evidence="5" id="KW-1185">Reference proteome</keyword>
<dbReference type="InterPro" id="IPR052574">
    <property type="entry name" value="CDIRP"/>
</dbReference>
<feature type="compositionally biased region" description="Acidic residues" evidence="3">
    <location>
        <begin position="15"/>
        <end position="30"/>
    </location>
</feature>
<dbReference type="AlphaFoldDB" id="A0A4Q2DS57"/>
<dbReference type="GO" id="GO:0035591">
    <property type="term" value="F:signaling adaptor activity"/>
    <property type="evidence" value="ECO:0007669"/>
    <property type="project" value="TreeGrafter"/>
</dbReference>
<feature type="compositionally biased region" description="Low complexity" evidence="3">
    <location>
        <begin position="361"/>
        <end position="374"/>
    </location>
</feature>
<dbReference type="Proteomes" id="UP000290288">
    <property type="component" value="Unassembled WGS sequence"/>
</dbReference>
<keyword evidence="2" id="KW-0677">Repeat</keyword>
<feature type="compositionally biased region" description="Pro residues" evidence="3">
    <location>
        <begin position="522"/>
        <end position="531"/>
    </location>
</feature>
<protein>
    <submittedName>
        <fullName evidence="4">Uncharacterized protein</fullName>
    </submittedName>
</protein>
<feature type="compositionally biased region" description="Low complexity" evidence="3">
    <location>
        <begin position="459"/>
        <end position="468"/>
    </location>
</feature>
<feature type="region of interest" description="Disordered" evidence="3">
    <location>
        <begin position="315"/>
        <end position="374"/>
    </location>
</feature>
<dbReference type="PANTHER" id="PTHR47566:SF1">
    <property type="entry name" value="PROTEIN NUD1"/>
    <property type="match status" value="1"/>
</dbReference>
<accession>A0A4Q2DS57</accession>
<name>A0A4Q2DS57_9AGAR</name>
<gene>
    <name evidence="4" type="ORF">EST38_g3000</name>
</gene>
<sequence length="892" mass="96483">MSTNVHHQPAWQTEELQEEWIDIEPEDSDDDNNHTRSLSLTAPLSTHIHTNSELDAGTPNTTRPVGTFLVREDVNHIPVLPKTPGRNAKGAIKDFFTPLPLERMFDPPTPPTIPKPPQTRPTPSPPQSAVLINEPGTPSDEILETDMPDMQPFQGQVRKSSLACPFTFAIPKDIISRNNHLNPQAHSTPIPPSAPPTDSRLRLFQFQYDTYTREHLSAMVDSIAVNTPSGTTTTATPQSYGQHLSRVSEATGKASNMSHLRSAKRIKLSPATEFYGEGAGENMFISRPKGKDYVGESRFLMEKIKQARDFSTISTVASSNGTPSQDTKASPSGEPAIVNRVFESESSRRPSYLSVPESRNDNATSSSSNTLTSKANSYSSFHYRQNALALMEQIKSDMKGQKRLFSSDTDTSTITTQIDGDTDSYNRSALASAVHRRKAKGEEQENHGPNTHGHRRSSSSKSNPSRTRNTPKKHHSRTIPSEEIGHALANNLSQMSISDREPPNDAAPSSTDAHARPERRPPPSTLAPPSYPSSSVRGTNEDLNRFVSSSTASGTTMTAGSAPSFVKHAGPPQLRTIAPTDLPSLPEQMGDMLFDKVMMKWVKNTARATRDSDRSAVASAAEVSDDPFGDIESLRDDSPGVDARQNAAGLEAAEGQESPRVSVAEMSAIEEERSEAEDDEEFELTSFSTDASAHVVDIMTGVDSTGYNDGDETTDSEDDDYDGTVTATGPVAVVDYESGDEDFSPTHDVYPPLVAPVVPAGTPRPAQTSLSLPLVPTGALHTPNKRGGGSVAATPIRSVLKSSGTPNSAMKSRSRYETPQSRHRRSVSFSDGKLEGPIQDLGSSTDTEASSVRVYDVTAITQPSVRSKRIADLMDALVNSGWLVSFIAVGRV</sequence>
<feature type="compositionally biased region" description="Low complexity" evidence="3">
    <location>
        <begin position="548"/>
        <end position="564"/>
    </location>
</feature>
<evidence type="ECO:0000256" key="2">
    <source>
        <dbReference type="ARBA" id="ARBA00022737"/>
    </source>
</evidence>
<feature type="region of interest" description="Disordered" evidence="3">
    <location>
        <begin position="402"/>
        <end position="484"/>
    </location>
</feature>
<feature type="region of interest" description="Disordered" evidence="3">
    <location>
        <begin position="778"/>
        <end position="847"/>
    </location>
</feature>
<feature type="region of interest" description="Disordered" evidence="3">
    <location>
        <begin position="496"/>
        <end position="583"/>
    </location>
</feature>
<organism evidence="4 5">
    <name type="scientific">Candolleomyces aberdarensis</name>
    <dbReference type="NCBI Taxonomy" id="2316362"/>
    <lineage>
        <taxon>Eukaryota</taxon>
        <taxon>Fungi</taxon>
        <taxon>Dikarya</taxon>
        <taxon>Basidiomycota</taxon>
        <taxon>Agaricomycotina</taxon>
        <taxon>Agaricomycetes</taxon>
        <taxon>Agaricomycetidae</taxon>
        <taxon>Agaricales</taxon>
        <taxon>Agaricineae</taxon>
        <taxon>Psathyrellaceae</taxon>
        <taxon>Candolleomyces</taxon>
    </lineage>
</organism>
<evidence type="ECO:0000313" key="4">
    <source>
        <dbReference type="EMBL" id="RXW22863.1"/>
    </source>
</evidence>
<feature type="compositionally biased region" description="Polar residues" evidence="3">
    <location>
        <begin position="315"/>
        <end position="330"/>
    </location>
</feature>
<keyword evidence="1" id="KW-0433">Leucine-rich repeat</keyword>
<comment type="caution">
    <text evidence="4">The sequence shown here is derived from an EMBL/GenBank/DDBJ whole genome shotgun (WGS) entry which is preliminary data.</text>
</comment>
<evidence type="ECO:0000256" key="3">
    <source>
        <dbReference type="SAM" id="MobiDB-lite"/>
    </source>
</evidence>
<feature type="region of interest" description="Disordered" evidence="3">
    <location>
        <begin position="1"/>
        <end position="44"/>
    </location>
</feature>
<feature type="compositionally biased region" description="Pro residues" evidence="3">
    <location>
        <begin position="107"/>
        <end position="126"/>
    </location>
</feature>
<evidence type="ECO:0000256" key="1">
    <source>
        <dbReference type="ARBA" id="ARBA00022614"/>
    </source>
</evidence>
<feature type="region of interest" description="Disordered" evidence="3">
    <location>
        <begin position="607"/>
        <end position="642"/>
    </location>
</feature>
<feature type="compositionally biased region" description="Polar residues" evidence="3">
    <location>
        <begin position="800"/>
        <end position="811"/>
    </location>
</feature>
<feature type="compositionally biased region" description="Acidic residues" evidence="3">
    <location>
        <begin position="709"/>
        <end position="722"/>
    </location>
</feature>
<feature type="region of interest" description="Disordered" evidence="3">
    <location>
        <begin position="105"/>
        <end position="127"/>
    </location>
</feature>
<feature type="compositionally biased region" description="Low complexity" evidence="3">
    <location>
        <begin position="406"/>
        <end position="419"/>
    </location>
</feature>
<dbReference type="OrthoDB" id="3038326at2759"/>
<dbReference type="STRING" id="2316362.A0A4Q2DS57"/>
<feature type="compositionally biased region" description="Polar residues" evidence="3">
    <location>
        <begin position="35"/>
        <end position="44"/>
    </location>
</feature>
<proteinExistence type="predicted"/>
<reference evidence="4 5" key="1">
    <citation type="submission" date="2019-01" db="EMBL/GenBank/DDBJ databases">
        <title>Draft genome sequence of Psathyrella aberdarensis IHI B618.</title>
        <authorList>
            <person name="Buettner E."/>
            <person name="Kellner H."/>
        </authorList>
    </citation>
    <scope>NUCLEOTIDE SEQUENCE [LARGE SCALE GENOMIC DNA]</scope>
    <source>
        <strain evidence="4 5">IHI B618</strain>
    </source>
</reference>
<dbReference type="PANTHER" id="PTHR47566">
    <property type="match status" value="1"/>
</dbReference>
<feature type="region of interest" description="Disordered" evidence="3">
    <location>
        <begin position="702"/>
        <end position="723"/>
    </location>
</feature>
<evidence type="ECO:0000313" key="5">
    <source>
        <dbReference type="Proteomes" id="UP000290288"/>
    </source>
</evidence>
<dbReference type="EMBL" id="SDEE01000058">
    <property type="protein sequence ID" value="RXW22863.1"/>
    <property type="molecule type" value="Genomic_DNA"/>
</dbReference>